<evidence type="ECO:0000256" key="1">
    <source>
        <dbReference type="SAM" id="MobiDB-lite"/>
    </source>
</evidence>
<dbReference type="EMBL" id="PXOF01000063">
    <property type="protein sequence ID" value="RGP69171.1"/>
    <property type="molecule type" value="Genomic_DNA"/>
</dbReference>
<proteinExistence type="predicted"/>
<accession>A0A395S9T1</accession>
<organism evidence="2 3">
    <name type="scientific">Fusarium sporotrichioides</name>
    <dbReference type="NCBI Taxonomy" id="5514"/>
    <lineage>
        <taxon>Eukaryota</taxon>
        <taxon>Fungi</taxon>
        <taxon>Dikarya</taxon>
        <taxon>Ascomycota</taxon>
        <taxon>Pezizomycotina</taxon>
        <taxon>Sordariomycetes</taxon>
        <taxon>Hypocreomycetidae</taxon>
        <taxon>Hypocreales</taxon>
        <taxon>Nectriaceae</taxon>
        <taxon>Fusarium</taxon>
    </lineage>
</organism>
<comment type="caution">
    <text evidence="2">The sequence shown here is derived from an EMBL/GenBank/DDBJ whole genome shotgun (WGS) entry which is preliminary data.</text>
</comment>
<gene>
    <name evidence="2" type="ORF">FSPOR_4886</name>
</gene>
<dbReference type="AlphaFoldDB" id="A0A395S9T1"/>
<dbReference type="Proteomes" id="UP000266152">
    <property type="component" value="Unassembled WGS sequence"/>
</dbReference>
<keyword evidence="3" id="KW-1185">Reference proteome</keyword>
<protein>
    <submittedName>
        <fullName evidence="2">Glycoside hydrolase family 43</fullName>
    </submittedName>
</protein>
<evidence type="ECO:0000313" key="2">
    <source>
        <dbReference type="EMBL" id="RGP69171.1"/>
    </source>
</evidence>
<reference evidence="2 3" key="1">
    <citation type="journal article" date="2018" name="PLoS Pathog.">
        <title>Evolution of structural diversity of trichothecenes, a family of toxins produced by plant pathogenic and entomopathogenic fungi.</title>
        <authorList>
            <person name="Proctor R.H."/>
            <person name="McCormick S.P."/>
            <person name="Kim H.S."/>
            <person name="Cardoza R.E."/>
            <person name="Stanley A.M."/>
            <person name="Lindo L."/>
            <person name="Kelly A."/>
            <person name="Brown D.W."/>
            <person name="Lee T."/>
            <person name="Vaughan M.M."/>
            <person name="Alexander N.J."/>
            <person name="Busman M."/>
            <person name="Gutierrez S."/>
        </authorList>
    </citation>
    <scope>NUCLEOTIDE SEQUENCE [LARGE SCALE GENOMIC DNA]</scope>
    <source>
        <strain evidence="2 3">NRRL 3299</strain>
    </source>
</reference>
<evidence type="ECO:0000313" key="3">
    <source>
        <dbReference type="Proteomes" id="UP000266152"/>
    </source>
</evidence>
<sequence>MLYDDTLKMIDRTVRVMDRNVFQELGGDPRAYTTDDYAKLVCRHSKIIKSMAAVDNTVTFNLVLSMAGASRADPDTTVKICGEDADESARYFQSLDNLLLTLIEARERPAELAWQLLKVPARWSRHRTHSQDVESDEDPDEWFEPDLDNAY</sequence>
<keyword evidence="2" id="KW-0378">Hydrolase</keyword>
<dbReference type="GO" id="GO:0016787">
    <property type="term" value="F:hydrolase activity"/>
    <property type="evidence" value="ECO:0007669"/>
    <property type="project" value="UniProtKB-KW"/>
</dbReference>
<feature type="region of interest" description="Disordered" evidence="1">
    <location>
        <begin position="127"/>
        <end position="151"/>
    </location>
</feature>
<feature type="compositionally biased region" description="Acidic residues" evidence="1">
    <location>
        <begin position="133"/>
        <end position="151"/>
    </location>
</feature>
<name>A0A395S9T1_FUSSP</name>